<feature type="region of interest" description="Disordered" evidence="1">
    <location>
        <begin position="246"/>
        <end position="283"/>
    </location>
</feature>
<sequence length="1464" mass="161012">MARRAQLALPADHPEHYRVDVGDSWANLCLRGEQYVDAMWLRGVLPWCLLQRYHFYADNAVRHMLRGYALNVDGEEVTDFAGVDHWLVIHLVTVRRMRATRCAGVKAYVTKHFVPDEASGIREPLHMVDLLCAPEGSFAFDAARMLSRLDDLSQVVAWTRNERRPGPARPGGAAPPEPVVRGAGGPAVLLRPQGPEPRPQAAAGAGRAAGRPLPGPPARRPPGRPDRLCLSRLFCFGASSCRSCCPTGPGSPRSPSPASWSSSAAAPSGGGTGRRRSSTRCMSRRCFSTPRPVRIGAVSDAHALRGAQLRGGGPAGQRDRQRLRLRARGERSVFDHLGAFKDDQHPNAHACRLKIGLSVAFAGMKLPWRPDVEMASYLAKYSHLSAVCRLSTEEEGRALKLVDEWVTSMTVAQEQIKSLTKEQRGKFLRMIADPECAIECSPQDHKELQSFLDRTQAALRFNEIFRGDGDIRGILLEANGYRPLPPDMAASIENRKVFVDATFSPPASGMINLALPEGDPRRPPGSIFHTKDQASLFCSGKGLLREIRGGRPEDKIDQDEIRLQGMRNRVRLKEATLRGMEALMGQTPMNKSLAEFGRLYSMFRQLKPVRVQAGVDPAVQDHDFATLLFFLRPEARARGIVPSLFRVMANNPEQSWPVLKGGKPPLKSLKAWEHHVHAISEVLRKNQADFRWPMGMVCFKELNQNVQAVTIAPAPVAPRGTREELVFGPCEEKVYVWRCPAITNSRRASVSIGVEHEFEADVKAFSDKPLESVDQGGLKQYVQNLVPEQIPHELPFDVRGHPVMRSKIAANVLRRVEEDMRSYATERARAENHPRLRCLQPLLTTRSTACTPEAQEQLGRLATALHERRRKDEQLILRLTAEVLELANALPGAGAPEETCFWLLRHAEQEADVRFQFACAALISTEGLADLRSVNPFLDEHACERIQRMISMLMLYSVRVAQLSVVAAAVDGLRKDTAALGKAGRELSDQQLESMRDKELNVGLLVTARRTYLKYSNGSHGGAASFELDPRFLAFEFSTRMLLRVRQVALVQEFAGKAEGDESLVKQMIMGAGKTTVVSPLLAMLLTNSERLVCIVVPGPLRELARSVLTVVFSSIICKRILHIYMSRSDDLDRRLAEKVGQAAIAGDVALTTPTDVKSLMLRFVEGLIIINTPSALRREKDLQRNTKTLGGVLEVFRKGVALIDEVDWVLHPMKSELNFPIGMKELIDFHPHRWNLPMYMFDLILGEGTARQKKAGGACVDLKAEIQQQLGKVIEDGGLRGEDPPARAPPRPAQRRLLRGEDEAARRRVDQALAGPPARGTPIPGPDAPGRPVPGRGHVVHLQQAHRLVRCRVVSGVGAGRVHAVGQGGPRLCPPGRRRAGAAPGGRRGLAAHPPRPGWQPRAAGVRGRLQSRAGRGHGSLVRVAACRRGGRRSGGAADGDARAQGGADSAAARERRVHAEPV</sequence>
<feature type="compositionally biased region" description="Basic and acidic residues" evidence="1">
    <location>
        <begin position="1453"/>
        <end position="1464"/>
    </location>
</feature>
<gene>
    <name evidence="3" type="ORF">PCOR1329_LOCUS64928</name>
</gene>
<dbReference type="Pfam" id="PF12340">
    <property type="entry name" value="DUF3638"/>
    <property type="match status" value="1"/>
</dbReference>
<feature type="region of interest" description="Disordered" evidence="1">
    <location>
        <begin position="160"/>
        <end position="224"/>
    </location>
</feature>
<feature type="region of interest" description="Disordered" evidence="1">
    <location>
        <begin position="1369"/>
        <end position="1404"/>
    </location>
</feature>
<keyword evidence="4" id="KW-1185">Reference proteome</keyword>
<name>A0ABN9W878_9DINO</name>
<dbReference type="EMBL" id="CAUYUJ010018292">
    <property type="protein sequence ID" value="CAK0882397.1"/>
    <property type="molecule type" value="Genomic_DNA"/>
</dbReference>
<evidence type="ECO:0000256" key="1">
    <source>
        <dbReference type="SAM" id="MobiDB-lite"/>
    </source>
</evidence>
<dbReference type="Proteomes" id="UP001189429">
    <property type="component" value="Unassembled WGS sequence"/>
</dbReference>
<feature type="region of interest" description="Disordered" evidence="1">
    <location>
        <begin position="1276"/>
        <end position="1338"/>
    </location>
</feature>
<feature type="compositionally biased region" description="Low complexity" evidence="1">
    <location>
        <begin position="246"/>
        <end position="267"/>
    </location>
</feature>
<accession>A0ABN9W878</accession>
<evidence type="ECO:0000313" key="4">
    <source>
        <dbReference type="Proteomes" id="UP001189429"/>
    </source>
</evidence>
<feature type="compositionally biased region" description="Basic and acidic residues" evidence="1">
    <location>
        <begin position="1299"/>
        <end position="1311"/>
    </location>
</feature>
<organism evidence="3 4">
    <name type="scientific">Prorocentrum cordatum</name>
    <dbReference type="NCBI Taxonomy" id="2364126"/>
    <lineage>
        <taxon>Eukaryota</taxon>
        <taxon>Sar</taxon>
        <taxon>Alveolata</taxon>
        <taxon>Dinophyceae</taxon>
        <taxon>Prorocentrales</taxon>
        <taxon>Prorocentraceae</taxon>
        <taxon>Prorocentrum</taxon>
    </lineage>
</organism>
<dbReference type="InterPro" id="IPR022099">
    <property type="entry name" value="DUF3638"/>
</dbReference>
<protein>
    <recommendedName>
        <fullName evidence="2">DUF3638 domain-containing protein</fullName>
    </recommendedName>
</protein>
<feature type="region of interest" description="Disordered" evidence="1">
    <location>
        <begin position="1428"/>
        <end position="1464"/>
    </location>
</feature>
<feature type="compositionally biased region" description="Basic and acidic residues" evidence="1">
    <location>
        <begin position="1276"/>
        <end position="1286"/>
    </location>
</feature>
<feature type="compositionally biased region" description="Pro residues" evidence="1">
    <location>
        <begin position="1324"/>
        <end position="1333"/>
    </location>
</feature>
<evidence type="ECO:0000313" key="3">
    <source>
        <dbReference type="EMBL" id="CAK0882397.1"/>
    </source>
</evidence>
<proteinExistence type="predicted"/>
<comment type="caution">
    <text evidence="3">The sequence shown here is derived from an EMBL/GenBank/DDBJ whole genome shotgun (WGS) entry which is preliminary data.</text>
</comment>
<feature type="compositionally biased region" description="Low complexity" evidence="1">
    <location>
        <begin position="186"/>
        <end position="212"/>
    </location>
</feature>
<evidence type="ECO:0000259" key="2">
    <source>
        <dbReference type="Pfam" id="PF12340"/>
    </source>
</evidence>
<reference evidence="3" key="1">
    <citation type="submission" date="2023-10" db="EMBL/GenBank/DDBJ databases">
        <authorList>
            <person name="Chen Y."/>
            <person name="Shah S."/>
            <person name="Dougan E. K."/>
            <person name="Thang M."/>
            <person name="Chan C."/>
        </authorList>
    </citation>
    <scope>NUCLEOTIDE SEQUENCE [LARGE SCALE GENOMIC DNA]</scope>
</reference>
<feature type="domain" description="DUF3638" evidence="2">
    <location>
        <begin position="1029"/>
        <end position="1245"/>
    </location>
</feature>